<dbReference type="SUPFAM" id="SSF49401">
    <property type="entry name" value="Bacterial adhesins"/>
    <property type="match status" value="1"/>
</dbReference>
<dbReference type="Gene3D" id="2.60.40.1090">
    <property type="entry name" value="Fimbrial-type adhesion domain"/>
    <property type="match status" value="1"/>
</dbReference>
<feature type="signal peptide" evidence="5">
    <location>
        <begin position="1"/>
        <end position="22"/>
    </location>
</feature>
<evidence type="ECO:0000313" key="7">
    <source>
        <dbReference type="EMBL" id="VVN54426.1"/>
    </source>
</evidence>
<dbReference type="RefSeq" id="WP_095003206.1">
    <property type="nucleotide sequence ID" value="NZ_CABVHO010000010.1"/>
</dbReference>
<feature type="chain" id="PRO_5022959435" description="Fimbrial-type adhesion domain-containing protein" evidence="5">
    <location>
        <begin position="23"/>
        <end position="163"/>
    </location>
</feature>
<accession>A0A5E6YLS5</accession>
<organism evidence="7 8">
    <name type="scientific">Pseudomonas fluorescens</name>
    <dbReference type="NCBI Taxonomy" id="294"/>
    <lineage>
        <taxon>Bacteria</taxon>
        <taxon>Pseudomonadati</taxon>
        <taxon>Pseudomonadota</taxon>
        <taxon>Gammaproteobacteria</taxon>
        <taxon>Pseudomonadales</taxon>
        <taxon>Pseudomonadaceae</taxon>
        <taxon>Pseudomonas</taxon>
    </lineage>
</organism>
<dbReference type="AlphaFoldDB" id="A0A5E6YLS5"/>
<name>A0A5E6YLS5_PSEFL</name>
<protein>
    <recommendedName>
        <fullName evidence="6">Fimbrial-type adhesion domain-containing protein</fullName>
    </recommendedName>
</protein>
<gene>
    <name evidence="7" type="ORF">PS685_01557</name>
</gene>
<evidence type="ECO:0000256" key="3">
    <source>
        <dbReference type="ARBA" id="ARBA00022729"/>
    </source>
</evidence>
<dbReference type="InterPro" id="IPR050263">
    <property type="entry name" value="Bact_Fimbrial_Adh_Pro"/>
</dbReference>
<dbReference type="Pfam" id="PF00419">
    <property type="entry name" value="Fimbrial"/>
    <property type="match status" value="1"/>
</dbReference>
<proteinExistence type="inferred from homology"/>
<keyword evidence="3 5" id="KW-0732">Signal</keyword>
<reference evidence="7 8" key="1">
    <citation type="submission" date="2019-09" db="EMBL/GenBank/DDBJ databases">
        <authorList>
            <person name="Chandra G."/>
            <person name="Truman W A."/>
        </authorList>
    </citation>
    <scope>NUCLEOTIDE SEQUENCE [LARGE SCALE GENOMIC DNA]</scope>
    <source>
        <strain evidence="7">PS685</strain>
    </source>
</reference>
<feature type="domain" description="Fimbrial-type adhesion" evidence="6">
    <location>
        <begin position="29"/>
        <end position="162"/>
    </location>
</feature>
<dbReference type="PANTHER" id="PTHR33420">
    <property type="entry name" value="FIMBRIAL SUBUNIT ELFA-RELATED"/>
    <property type="match status" value="1"/>
</dbReference>
<evidence type="ECO:0000256" key="4">
    <source>
        <dbReference type="ARBA" id="ARBA00023263"/>
    </source>
</evidence>
<evidence type="ECO:0000256" key="1">
    <source>
        <dbReference type="ARBA" id="ARBA00004561"/>
    </source>
</evidence>
<sequence precursor="true">MKLSVTLAAALFAGLLCSTANAATDTVTINLSGTLTRPPCTLTSSKTLTANFGSLRYDQVADAALIDIPLTMTCPANSVLAVSILAARTIQGSTTQASTGKANLGYSLLWNSDSTAANVTGVKRNLTNQSGTVDLSLKAKLIALGALTEGAFSTSAVISIEYL</sequence>
<dbReference type="EMBL" id="CABVHO010000010">
    <property type="protein sequence ID" value="VVN54426.1"/>
    <property type="molecule type" value="Genomic_DNA"/>
</dbReference>
<comment type="subcellular location">
    <subcellularLocation>
        <location evidence="1">Fimbrium</location>
    </subcellularLocation>
</comment>
<dbReference type="InterPro" id="IPR036937">
    <property type="entry name" value="Adhesion_dom_fimbrial_sf"/>
</dbReference>
<evidence type="ECO:0000256" key="2">
    <source>
        <dbReference type="ARBA" id="ARBA00006671"/>
    </source>
</evidence>
<evidence type="ECO:0000259" key="6">
    <source>
        <dbReference type="Pfam" id="PF00419"/>
    </source>
</evidence>
<dbReference type="GO" id="GO:0043709">
    <property type="term" value="P:cell adhesion involved in single-species biofilm formation"/>
    <property type="evidence" value="ECO:0007669"/>
    <property type="project" value="TreeGrafter"/>
</dbReference>
<evidence type="ECO:0000313" key="8">
    <source>
        <dbReference type="Proteomes" id="UP000326437"/>
    </source>
</evidence>
<keyword evidence="4" id="KW-0281">Fimbrium</keyword>
<dbReference type="OrthoDB" id="6871155at2"/>
<dbReference type="InterPro" id="IPR000259">
    <property type="entry name" value="Adhesion_dom_fimbrial"/>
</dbReference>
<evidence type="ECO:0000256" key="5">
    <source>
        <dbReference type="SAM" id="SignalP"/>
    </source>
</evidence>
<dbReference type="GO" id="GO:0009289">
    <property type="term" value="C:pilus"/>
    <property type="evidence" value="ECO:0007669"/>
    <property type="project" value="UniProtKB-SubCell"/>
</dbReference>
<dbReference type="Proteomes" id="UP000326437">
    <property type="component" value="Unassembled WGS sequence"/>
</dbReference>
<comment type="similarity">
    <text evidence="2">Belongs to the fimbrial protein family.</text>
</comment>
<dbReference type="InterPro" id="IPR008966">
    <property type="entry name" value="Adhesion_dom_sf"/>
</dbReference>
<dbReference type="PANTHER" id="PTHR33420:SF3">
    <property type="entry name" value="FIMBRIAL SUBUNIT ELFA"/>
    <property type="match status" value="1"/>
</dbReference>